<dbReference type="PANTHER" id="PTHR33393">
    <property type="entry name" value="POLYGLUTAMINE SYNTHESIS ACCESSORY PROTEIN RV0574C-RELATED"/>
    <property type="match status" value="1"/>
</dbReference>
<proteinExistence type="inferred from homology"/>
<feature type="domain" description="Capsule synthesis protein CapA" evidence="3">
    <location>
        <begin position="55"/>
        <end position="299"/>
    </location>
</feature>
<evidence type="ECO:0000313" key="5">
    <source>
        <dbReference type="Proteomes" id="UP001204000"/>
    </source>
</evidence>
<reference evidence="4" key="1">
    <citation type="submission" date="2022-05" db="EMBL/GenBank/DDBJ databases">
        <title>Corynebacterium sp. TA-R-1 sp. nov., isolated from human feces.</title>
        <authorList>
            <person name="Shamsuzzaman M."/>
            <person name="Dahal R.H."/>
        </authorList>
    </citation>
    <scope>NUCLEOTIDE SEQUENCE</scope>
    <source>
        <strain evidence="4">TA-R-1</strain>
    </source>
</reference>
<dbReference type="Proteomes" id="UP001204000">
    <property type="component" value="Unassembled WGS sequence"/>
</dbReference>
<feature type="signal peptide" evidence="2">
    <location>
        <begin position="1"/>
        <end position="19"/>
    </location>
</feature>
<dbReference type="Gene3D" id="3.60.21.10">
    <property type="match status" value="1"/>
</dbReference>
<dbReference type="InterPro" id="IPR052169">
    <property type="entry name" value="CW_Biosynth-Accessory"/>
</dbReference>
<protein>
    <submittedName>
        <fullName evidence="4">CapA family protein</fullName>
    </submittedName>
</protein>
<dbReference type="CDD" id="cd07381">
    <property type="entry name" value="MPP_CapA"/>
    <property type="match status" value="1"/>
</dbReference>
<evidence type="ECO:0000256" key="2">
    <source>
        <dbReference type="SAM" id="SignalP"/>
    </source>
</evidence>
<comment type="similarity">
    <text evidence="1">Belongs to the CapA family.</text>
</comment>
<accession>A0ABT1G271</accession>
<keyword evidence="2" id="KW-0732">Signal</keyword>
<name>A0ABT1G271_9CORY</name>
<dbReference type="InterPro" id="IPR019079">
    <property type="entry name" value="Capsule_synth_CapA"/>
</dbReference>
<dbReference type="SMART" id="SM00854">
    <property type="entry name" value="PGA_cap"/>
    <property type="match status" value="1"/>
</dbReference>
<feature type="chain" id="PRO_5047371561" evidence="2">
    <location>
        <begin position="20"/>
        <end position="378"/>
    </location>
</feature>
<gene>
    <name evidence="4" type="ORF">M5J20_08035</name>
</gene>
<dbReference type="Pfam" id="PF09587">
    <property type="entry name" value="PGA_cap"/>
    <property type="match status" value="1"/>
</dbReference>
<dbReference type="InterPro" id="IPR029052">
    <property type="entry name" value="Metallo-depent_PP-like"/>
</dbReference>
<dbReference type="SUPFAM" id="SSF56300">
    <property type="entry name" value="Metallo-dependent phosphatases"/>
    <property type="match status" value="1"/>
</dbReference>
<dbReference type="PANTHER" id="PTHR33393:SF12">
    <property type="entry name" value="CAPSULE BIOSYNTHESIS PROTEIN CAPA"/>
    <property type="match status" value="1"/>
</dbReference>
<keyword evidence="5" id="KW-1185">Reference proteome</keyword>
<dbReference type="EMBL" id="JAMFTQ010000009">
    <property type="protein sequence ID" value="MCP1388135.1"/>
    <property type="molecule type" value="Genomic_DNA"/>
</dbReference>
<evidence type="ECO:0000256" key="1">
    <source>
        <dbReference type="ARBA" id="ARBA00005662"/>
    </source>
</evidence>
<evidence type="ECO:0000313" key="4">
    <source>
        <dbReference type="EMBL" id="MCP1388135.1"/>
    </source>
</evidence>
<comment type="caution">
    <text evidence="4">The sequence shown here is derived from an EMBL/GenBank/DDBJ whole genome shotgun (WGS) entry which is preliminary data.</text>
</comment>
<evidence type="ECO:0000259" key="3">
    <source>
        <dbReference type="SMART" id="SM00854"/>
    </source>
</evidence>
<dbReference type="RefSeq" id="WP_253578314.1">
    <property type="nucleotide sequence ID" value="NZ_JAMFTQ010000009.1"/>
</dbReference>
<sequence length="378" mass="41176">MRRKWAIAAVTLTAATLIAGCQGAPQPPTPEVTGTTTVAQEQPAEVAPVEETTVTIRAIGDILTHSDVYGRANALAGYEGFDFNPMFDRVRPYLQNADITTANMEVPVAGVEFGLSGYPTFNCPPEIIDALAAAGVDLVNNATNHTLDQGGAGAEASVRNIRERGMAYSGGYDSWEDKATPRIIEANGMRIGFIAYTYGTNGIPVPAGQEYLVSLIDYDAMRREIAELDQQVDATVAMIHMGEEYEYFPVEFQRETAEVARAAGADVILAGHPHVVEPFERYNENQAVWFSHGNFLHGQWDERTKIGGIGEITLTKRADGSVAVGPMRFMPTFMIGPPMSYEHQVIPLAEAWDYLDVAAVQAGLRERLGEVEVVDYLD</sequence>
<organism evidence="4 5">
    <name type="scientific">Corynebacterium stercoris</name>
    <dbReference type="NCBI Taxonomy" id="2943490"/>
    <lineage>
        <taxon>Bacteria</taxon>
        <taxon>Bacillati</taxon>
        <taxon>Actinomycetota</taxon>
        <taxon>Actinomycetes</taxon>
        <taxon>Mycobacteriales</taxon>
        <taxon>Corynebacteriaceae</taxon>
        <taxon>Corynebacterium</taxon>
    </lineage>
</organism>
<dbReference type="PROSITE" id="PS51257">
    <property type="entry name" value="PROKAR_LIPOPROTEIN"/>
    <property type="match status" value="1"/>
</dbReference>